<accession>B5A4G5</accession>
<dbReference type="FunFam" id="3.90.105.20:FF:000001">
    <property type="entry name" value="60S acidic ribosomal protein P0"/>
    <property type="match status" value="1"/>
</dbReference>
<dbReference type="InterPro" id="IPR040637">
    <property type="entry name" value="Ribosomal_uL10-like_insert"/>
</dbReference>
<keyword evidence="5" id="KW-0542">Nucleomorph</keyword>
<dbReference type="AlphaFoldDB" id="B5A4G5"/>
<dbReference type="InterPro" id="IPR001790">
    <property type="entry name" value="Ribosomal_uL10"/>
</dbReference>
<dbReference type="Pfam" id="PF00466">
    <property type="entry name" value="Ribosomal_L10"/>
    <property type="match status" value="1"/>
</dbReference>
<evidence type="ECO:0000313" key="5">
    <source>
        <dbReference type="EMBL" id="ACF24517.1"/>
    </source>
</evidence>
<dbReference type="Gene3D" id="3.90.105.20">
    <property type="match status" value="1"/>
</dbReference>
<evidence type="ECO:0000256" key="2">
    <source>
        <dbReference type="ARBA" id="ARBA00022980"/>
    </source>
</evidence>
<dbReference type="PANTHER" id="PTHR45699:SF3">
    <property type="entry name" value="LARGE RIBOSOMAL SUBUNIT PROTEIN UL10"/>
    <property type="match status" value="1"/>
</dbReference>
<evidence type="ECO:0000256" key="3">
    <source>
        <dbReference type="ARBA" id="ARBA00023274"/>
    </source>
</evidence>
<dbReference type="Pfam" id="PF17777">
    <property type="entry name" value="RL10P_insert"/>
    <property type="match status" value="1"/>
</dbReference>
<dbReference type="InterPro" id="IPR050323">
    <property type="entry name" value="Ribosomal_protein_uL10"/>
</dbReference>
<protein>
    <submittedName>
        <fullName evidence="5">60S ribosomal protein L10</fullName>
    </submittedName>
</protein>
<dbReference type="PANTHER" id="PTHR45699">
    <property type="entry name" value="60S ACIDIC RIBOSOMAL PROTEIN P0"/>
    <property type="match status" value="1"/>
</dbReference>
<geneLocation type="nucleomorph" evidence="5"/>
<feature type="domain" description="Large ribosomal subunit protein uL10-like insertion" evidence="4">
    <location>
        <begin position="101"/>
        <end position="170"/>
    </location>
</feature>
<evidence type="ECO:0000256" key="1">
    <source>
        <dbReference type="ARBA" id="ARBA00008889"/>
    </source>
</evidence>
<dbReference type="GO" id="GO:0003735">
    <property type="term" value="F:structural constituent of ribosome"/>
    <property type="evidence" value="ECO:0007669"/>
    <property type="project" value="TreeGrafter"/>
</dbReference>
<organism evidence="5">
    <name type="scientific">Gymnochlora stellata</name>
    <dbReference type="NCBI Taxonomy" id="67809"/>
    <lineage>
        <taxon>Eukaryota</taxon>
        <taxon>Sar</taxon>
        <taxon>Rhizaria</taxon>
        <taxon>Cercozoa</taxon>
        <taxon>Chlorarachniophyceae</taxon>
        <taxon>Gymnochlora</taxon>
    </lineage>
</organism>
<keyword evidence="2 5" id="KW-0689">Ribosomal protein</keyword>
<dbReference type="EMBL" id="EU810249">
    <property type="protein sequence ID" value="ACF24517.1"/>
    <property type="molecule type" value="mRNA"/>
</dbReference>
<dbReference type="GO" id="GO:0000027">
    <property type="term" value="P:ribosomal large subunit assembly"/>
    <property type="evidence" value="ECO:0007669"/>
    <property type="project" value="TreeGrafter"/>
</dbReference>
<dbReference type="InterPro" id="IPR043164">
    <property type="entry name" value="Ribosomal_uL10-like_insert_sf"/>
</dbReference>
<dbReference type="InterPro" id="IPR043141">
    <property type="entry name" value="Ribosomal_uL10-like_sf"/>
</dbReference>
<proteinExistence type="evidence at transcript level"/>
<keyword evidence="3" id="KW-0687">Ribonucleoprotein</keyword>
<reference evidence="5" key="1">
    <citation type="journal article" date="2008" name="Mol. Biol. Evol.">
        <title>Nucleus-encoded periplastid-targeted EFL in chlorarachniophytes.</title>
        <authorList>
            <person name="Gile G.H."/>
            <person name="Keeling P.J."/>
        </authorList>
    </citation>
    <scope>NUCLEOTIDE SEQUENCE</scope>
    <source>
        <strain evidence="5">CCMP 2057</strain>
    </source>
</reference>
<comment type="similarity">
    <text evidence="1">Belongs to the universal ribosomal protein uL10 family.</text>
</comment>
<dbReference type="Gene3D" id="3.30.70.1730">
    <property type="match status" value="1"/>
</dbReference>
<dbReference type="GO" id="GO:0022625">
    <property type="term" value="C:cytosolic large ribosomal subunit"/>
    <property type="evidence" value="ECO:0007669"/>
    <property type="project" value="TreeGrafter"/>
</dbReference>
<name>B5A4G5_GYMST</name>
<dbReference type="GO" id="GO:0070180">
    <property type="term" value="F:large ribosomal subunit rRNA binding"/>
    <property type="evidence" value="ECO:0007669"/>
    <property type="project" value="TreeGrafter"/>
</dbReference>
<dbReference type="GO" id="GO:0002181">
    <property type="term" value="P:cytoplasmic translation"/>
    <property type="evidence" value="ECO:0007669"/>
    <property type="project" value="TreeGrafter"/>
</dbReference>
<dbReference type="SUPFAM" id="SSF160369">
    <property type="entry name" value="Ribosomal protein L10-like"/>
    <property type="match status" value="1"/>
</dbReference>
<feature type="non-terminal residue" evidence="5">
    <location>
        <position position="1"/>
    </location>
</feature>
<evidence type="ECO:0000259" key="4">
    <source>
        <dbReference type="Pfam" id="PF17777"/>
    </source>
</evidence>
<sequence>ILSKFLEMIPRYRFIIFFKLKNIKSKQIHDVRKFLRNRAEIIVGKKTLLRYYLNNIDGKISTSKVRQLTANLKNNVGLLFTNTDPYCINSLLKNYCVKETAKAGTLAKKDIKIKKGIKRLSPSQTSFFQALGIPTRVTKGSIEILENILLVKKNKVINSSHEVLLKKLNIRPFKYGFEFIEILDQDKKIPLQYLNFDHQKLKSNISCTIKKMNICSENYLILIPGFQAYNIVRTFNKCLAYYLKLVLNKNID</sequence>